<accession>A0A447T5K0</accession>
<organism evidence="2 3">
    <name type="scientific">Chromobacterium violaceum</name>
    <dbReference type="NCBI Taxonomy" id="536"/>
    <lineage>
        <taxon>Bacteria</taxon>
        <taxon>Pseudomonadati</taxon>
        <taxon>Pseudomonadota</taxon>
        <taxon>Betaproteobacteria</taxon>
        <taxon>Neisseriales</taxon>
        <taxon>Chromobacteriaceae</taxon>
        <taxon>Chromobacterium</taxon>
    </lineage>
</organism>
<evidence type="ECO:0000256" key="1">
    <source>
        <dbReference type="SAM" id="MobiDB-lite"/>
    </source>
</evidence>
<feature type="compositionally biased region" description="Basic and acidic residues" evidence="1">
    <location>
        <begin position="1"/>
        <end position="17"/>
    </location>
</feature>
<feature type="region of interest" description="Disordered" evidence="1">
    <location>
        <begin position="1"/>
        <end position="76"/>
    </location>
</feature>
<dbReference type="EMBL" id="LR134182">
    <property type="protein sequence ID" value="VEB40160.1"/>
    <property type="molecule type" value="Genomic_DNA"/>
</dbReference>
<gene>
    <name evidence="2" type="ORF">NCTC9695_00551</name>
</gene>
<feature type="compositionally biased region" description="Low complexity" evidence="1">
    <location>
        <begin position="35"/>
        <end position="60"/>
    </location>
</feature>
<dbReference type="AlphaFoldDB" id="A0A447T5K0"/>
<feature type="compositionally biased region" description="Pro residues" evidence="1">
    <location>
        <begin position="25"/>
        <end position="34"/>
    </location>
</feature>
<evidence type="ECO:0000313" key="3">
    <source>
        <dbReference type="Proteomes" id="UP000275777"/>
    </source>
</evidence>
<reference evidence="2 3" key="1">
    <citation type="submission" date="2018-12" db="EMBL/GenBank/DDBJ databases">
        <authorList>
            <consortium name="Pathogen Informatics"/>
        </authorList>
    </citation>
    <scope>NUCLEOTIDE SEQUENCE [LARGE SCALE GENOMIC DNA]</scope>
    <source>
        <strain evidence="2 3">NCTC9695</strain>
    </source>
</reference>
<proteinExistence type="predicted"/>
<sequence>MAGREDRQLGRQAERGAETGGVPKPVTPPKPVAVPKPAAQAKAVPKPAAKPAAQAQQAQQLQRIQQAANKAAAKPTGPAAAFNITFSPQITVNGASAAGVKQQAQQAMQLSFAEFERMMKRYEADRQRRSYAARG</sequence>
<name>A0A447T5K0_CHRVL</name>
<dbReference type="Proteomes" id="UP000275777">
    <property type="component" value="Chromosome"/>
</dbReference>
<evidence type="ECO:0000313" key="2">
    <source>
        <dbReference type="EMBL" id="VEB40160.1"/>
    </source>
</evidence>
<feature type="compositionally biased region" description="Low complexity" evidence="1">
    <location>
        <begin position="67"/>
        <end position="76"/>
    </location>
</feature>
<protein>
    <submittedName>
        <fullName evidence="2">Uncharacterized protein</fullName>
    </submittedName>
</protein>